<feature type="signal peptide" evidence="1">
    <location>
        <begin position="1"/>
        <end position="25"/>
    </location>
</feature>
<evidence type="ECO:0000313" key="3">
    <source>
        <dbReference type="Proteomes" id="UP000325286"/>
    </source>
</evidence>
<sequence precursor="true">MSRFKMCSLFASVLTIGLLPTTVTAQVPGVGVVEIDTDDDVGTAESSLLKGAAALEAASGQANLQNSRAAINLQESVDRYLDNQVEVVKAYNARRKAWREERKLTRREPLSEEKYAELAAERAPERLTDEYFNPSSGEILWPPILDAKELKPYRQAIQRAFAKRASAGTQWSVDDYLVVKENVDVMEKALRGVEKKIDVKVFVGLLQLLESISWEAQHNASDERLDLLG</sequence>
<dbReference type="KEGG" id="rul:UC8_17720"/>
<keyword evidence="3" id="KW-1185">Reference proteome</keyword>
<proteinExistence type="predicted"/>
<organism evidence="2 3">
    <name type="scientific">Roseimaritima ulvae</name>
    <dbReference type="NCBI Taxonomy" id="980254"/>
    <lineage>
        <taxon>Bacteria</taxon>
        <taxon>Pseudomonadati</taxon>
        <taxon>Planctomycetota</taxon>
        <taxon>Planctomycetia</taxon>
        <taxon>Pirellulales</taxon>
        <taxon>Pirellulaceae</taxon>
        <taxon>Roseimaritima</taxon>
    </lineage>
</organism>
<accession>A0A5B9QLF2</accession>
<keyword evidence="1" id="KW-0732">Signal</keyword>
<dbReference type="Proteomes" id="UP000325286">
    <property type="component" value="Chromosome"/>
</dbReference>
<reference evidence="2 3" key="1">
    <citation type="submission" date="2019-08" db="EMBL/GenBank/DDBJ databases">
        <title>Deep-cultivation of Planctomycetes and their phenomic and genomic characterization uncovers novel biology.</title>
        <authorList>
            <person name="Wiegand S."/>
            <person name="Jogler M."/>
            <person name="Boedeker C."/>
            <person name="Pinto D."/>
            <person name="Vollmers J."/>
            <person name="Rivas-Marin E."/>
            <person name="Kohn T."/>
            <person name="Peeters S.H."/>
            <person name="Heuer A."/>
            <person name="Rast P."/>
            <person name="Oberbeckmann S."/>
            <person name="Bunk B."/>
            <person name="Jeske O."/>
            <person name="Meyerdierks A."/>
            <person name="Storesund J.E."/>
            <person name="Kallscheuer N."/>
            <person name="Luecker S."/>
            <person name="Lage O.M."/>
            <person name="Pohl T."/>
            <person name="Merkel B.J."/>
            <person name="Hornburger P."/>
            <person name="Mueller R.-W."/>
            <person name="Bruemmer F."/>
            <person name="Labrenz M."/>
            <person name="Spormann A.M."/>
            <person name="Op den Camp H."/>
            <person name="Overmann J."/>
            <person name="Amann R."/>
            <person name="Jetten M.S.M."/>
            <person name="Mascher T."/>
            <person name="Medema M.H."/>
            <person name="Devos D.P."/>
            <person name="Kaster A.-K."/>
            <person name="Ovreas L."/>
            <person name="Rohde M."/>
            <person name="Galperin M.Y."/>
            <person name="Jogler C."/>
        </authorList>
    </citation>
    <scope>NUCLEOTIDE SEQUENCE [LARGE SCALE GENOMIC DNA]</scope>
    <source>
        <strain evidence="2 3">UC8</strain>
    </source>
</reference>
<dbReference type="EMBL" id="CP042914">
    <property type="protein sequence ID" value="QEG39774.1"/>
    <property type="molecule type" value="Genomic_DNA"/>
</dbReference>
<feature type="chain" id="PRO_5022812918" evidence="1">
    <location>
        <begin position="26"/>
        <end position="229"/>
    </location>
</feature>
<dbReference type="AlphaFoldDB" id="A0A5B9QLF2"/>
<dbReference type="RefSeq" id="WP_068134290.1">
    <property type="nucleotide sequence ID" value="NZ_CP042914.1"/>
</dbReference>
<evidence type="ECO:0000256" key="1">
    <source>
        <dbReference type="SAM" id="SignalP"/>
    </source>
</evidence>
<gene>
    <name evidence="2" type="ORF">UC8_17720</name>
</gene>
<evidence type="ECO:0000313" key="2">
    <source>
        <dbReference type="EMBL" id="QEG39774.1"/>
    </source>
</evidence>
<protein>
    <submittedName>
        <fullName evidence="2">Uncharacterized protein</fullName>
    </submittedName>
</protein>
<name>A0A5B9QLF2_9BACT</name>